<keyword evidence="3 5" id="KW-1133">Transmembrane helix</keyword>
<accession>A0A6M2DVF3</accession>
<feature type="transmembrane region" description="Helical" evidence="5">
    <location>
        <begin position="155"/>
        <end position="176"/>
    </location>
</feature>
<organism evidence="6">
    <name type="scientific">Xenopsylla cheopis</name>
    <name type="common">Oriental rat flea</name>
    <name type="synonym">Pulex cheopis</name>
    <dbReference type="NCBI Taxonomy" id="163159"/>
    <lineage>
        <taxon>Eukaryota</taxon>
        <taxon>Metazoa</taxon>
        <taxon>Ecdysozoa</taxon>
        <taxon>Arthropoda</taxon>
        <taxon>Hexapoda</taxon>
        <taxon>Insecta</taxon>
        <taxon>Pterygota</taxon>
        <taxon>Neoptera</taxon>
        <taxon>Endopterygota</taxon>
        <taxon>Siphonaptera</taxon>
        <taxon>Pulicidae</taxon>
        <taxon>Xenopsyllinae</taxon>
        <taxon>Xenopsylla</taxon>
    </lineage>
</organism>
<dbReference type="PANTHER" id="PTHR11785:SF535">
    <property type="entry name" value="GH08870P"/>
    <property type="match status" value="1"/>
</dbReference>
<keyword evidence="2 5" id="KW-0812">Transmembrane</keyword>
<reference evidence="6" key="1">
    <citation type="submission" date="2020-03" db="EMBL/GenBank/DDBJ databases">
        <title>Transcriptomic Profiling of the Digestive Tract of the Rat Flea, Xenopsylla cheopis, Following Blood Feeding and Infection with Yersinia pestis.</title>
        <authorList>
            <person name="Bland D.M."/>
            <person name="Martens C.A."/>
            <person name="Virtaneva K."/>
            <person name="Kanakabandi K."/>
            <person name="Long D."/>
            <person name="Rosenke R."/>
            <person name="Saturday G.A."/>
            <person name="Hoyt F.H."/>
            <person name="Bruno D.P."/>
            <person name="Ribeiro J.M.C."/>
            <person name="Hinnebusch J."/>
        </authorList>
    </citation>
    <scope>NUCLEOTIDE SEQUENCE</scope>
</reference>
<feature type="transmembrane region" description="Helical" evidence="5">
    <location>
        <begin position="82"/>
        <end position="105"/>
    </location>
</feature>
<feature type="transmembrane region" description="Helical" evidence="5">
    <location>
        <begin position="125"/>
        <end position="143"/>
    </location>
</feature>
<dbReference type="PANTHER" id="PTHR11785">
    <property type="entry name" value="AMINO ACID TRANSPORTER"/>
    <property type="match status" value="1"/>
</dbReference>
<protein>
    <submittedName>
        <fullName evidence="6">Putative amino acid transporter</fullName>
    </submittedName>
</protein>
<evidence type="ECO:0000313" key="6">
    <source>
        <dbReference type="EMBL" id="NOV50315.1"/>
    </source>
</evidence>
<dbReference type="FunFam" id="1.20.1740.10:FF:000056">
    <property type="entry name" value="Y+L amino acid transporter 2"/>
    <property type="match status" value="1"/>
</dbReference>
<feature type="transmembrane region" description="Helical" evidence="5">
    <location>
        <begin position="37"/>
        <end position="61"/>
    </location>
</feature>
<evidence type="ECO:0000256" key="4">
    <source>
        <dbReference type="ARBA" id="ARBA00023136"/>
    </source>
</evidence>
<dbReference type="GO" id="GO:0016020">
    <property type="term" value="C:membrane"/>
    <property type="evidence" value="ECO:0007669"/>
    <property type="project" value="UniProtKB-SubCell"/>
</dbReference>
<evidence type="ECO:0000256" key="1">
    <source>
        <dbReference type="ARBA" id="ARBA00004141"/>
    </source>
</evidence>
<name>A0A6M2DVF3_XENCH</name>
<dbReference type="InterPro" id="IPR002293">
    <property type="entry name" value="AA/rel_permease1"/>
</dbReference>
<evidence type="ECO:0000256" key="3">
    <source>
        <dbReference type="ARBA" id="ARBA00022989"/>
    </source>
</evidence>
<dbReference type="InterPro" id="IPR050598">
    <property type="entry name" value="AminoAcid_Transporter"/>
</dbReference>
<dbReference type="Gene3D" id="1.20.1740.10">
    <property type="entry name" value="Amino acid/polyamine transporter I"/>
    <property type="match status" value="1"/>
</dbReference>
<evidence type="ECO:0000256" key="5">
    <source>
        <dbReference type="SAM" id="Phobius"/>
    </source>
</evidence>
<keyword evidence="4 5" id="KW-0472">Membrane</keyword>
<sequence length="209" mass="22420">MKKQLGLVEGVAIILGIIFGSGIFISPKGVIKEVGSVGASLIIWVICGLLSMIGALCYAELGTSILQSGGDYAYIKEAFGPLPAFLYLWDANLIFVPTTNAIMGLTFADYVLKPFYVDCEVPATAVRLIAALTICLLTFINCYDVKLTTNMQNVFMFTKIGALVVVIIAGLAWVGLGHTENFENSFEDTNMDPGKISVAIYSGIFSYSG</sequence>
<dbReference type="AlphaFoldDB" id="A0A6M2DVF3"/>
<dbReference type="EMBL" id="GIIL01006589">
    <property type="protein sequence ID" value="NOV50315.1"/>
    <property type="molecule type" value="Transcribed_RNA"/>
</dbReference>
<dbReference type="GO" id="GO:0015179">
    <property type="term" value="F:L-amino acid transmembrane transporter activity"/>
    <property type="evidence" value="ECO:0007669"/>
    <property type="project" value="TreeGrafter"/>
</dbReference>
<proteinExistence type="predicted"/>
<dbReference type="Pfam" id="PF13520">
    <property type="entry name" value="AA_permease_2"/>
    <property type="match status" value="1"/>
</dbReference>
<comment type="subcellular location">
    <subcellularLocation>
        <location evidence="1">Membrane</location>
        <topology evidence="1">Multi-pass membrane protein</topology>
    </subcellularLocation>
</comment>
<evidence type="ECO:0000256" key="2">
    <source>
        <dbReference type="ARBA" id="ARBA00022692"/>
    </source>
</evidence>
<feature type="transmembrane region" description="Helical" evidence="5">
    <location>
        <begin position="7"/>
        <end position="25"/>
    </location>
</feature>